<dbReference type="OrthoDB" id="2080138at2"/>
<gene>
    <name evidence="1" type="ORF">SAMN05216466_1016</name>
</gene>
<dbReference type="EMBL" id="FNCJ01000001">
    <property type="protein sequence ID" value="SDF76790.1"/>
    <property type="molecule type" value="Genomic_DNA"/>
</dbReference>
<organism evidence="1 2">
    <name type="scientific">Paraburkholderia phenazinium</name>
    <dbReference type="NCBI Taxonomy" id="60549"/>
    <lineage>
        <taxon>Bacteria</taxon>
        <taxon>Pseudomonadati</taxon>
        <taxon>Pseudomonadota</taxon>
        <taxon>Betaproteobacteria</taxon>
        <taxon>Burkholderiales</taxon>
        <taxon>Burkholderiaceae</taxon>
        <taxon>Paraburkholderia</taxon>
    </lineage>
</organism>
<dbReference type="AlphaFoldDB" id="A0A1G7NUB7"/>
<evidence type="ECO:0000313" key="1">
    <source>
        <dbReference type="EMBL" id="SDF76790.1"/>
    </source>
</evidence>
<proteinExistence type="predicted"/>
<dbReference type="RefSeq" id="WP_090680252.1">
    <property type="nucleotide sequence ID" value="NZ_FNCJ01000001.1"/>
</dbReference>
<dbReference type="Proteomes" id="UP000199706">
    <property type="component" value="Unassembled WGS sequence"/>
</dbReference>
<accession>A0A1G7NUB7</accession>
<protein>
    <submittedName>
        <fullName evidence="1">Uncharacterized protein</fullName>
    </submittedName>
</protein>
<name>A0A1G7NUB7_9BURK</name>
<reference evidence="1 2" key="1">
    <citation type="submission" date="2016-10" db="EMBL/GenBank/DDBJ databases">
        <authorList>
            <person name="de Groot N.N."/>
        </authorList>
    </citation>
    <scope>NUCLEOTIDE SEQUENCE [LARGE SCALE GENOMIC DNA]</scope>
    <source>
        <strain evidence="1 2">LMG 2247</strain>
    </source>
</reference>
<evidence type="ECO:0000313" key="2">
    <source>
        <dbReference type="Proteomes" id="UP000199706"/>
    </source>
</evidence>
<sequence>MDEKTTGSWLIHHTQRLQRAEYLPGYDRIYIAGKAGILLSAISADKASELSRERVNALATASKITPLELPGLLTKLQERELIDQTANGVSVLGVTTQAATLMHTARLFAISDPTPIENAALALAEAASQAPLDYNEALQIGDEHKLTKTLAQQAISESSDVGFVDVESLSGGQQLFFNGNLFRRDNTEKIKRVLDSLGSADQRLLNDATTQLQQRGCIEVTEIRRMLGDALFEKIMSVGLFDINVVSNPQEETGFVTLPSAFSKFSTSTVDDAFDLAKAFVSSITYGMTKSPSHRGRIEFVAALIRTLIRGEPIGPVPAIAQDYRILEVKGVVQVKDGAKNGRKGPMMWLLKREVGELALQVIMQGDASEQSLDALPSAAVSRYRGPEENQQIVRKKQVKESPTVTNDILRVLRTTGAR</sequence>